<evidence type="ECO:0000313" key="2">
    <source>
        <dbReference type="EMBL" id="EHK59095.1"/>
    </source>
</evidence>
<dbReference type="EMBL" id="AHAM01000020">
    <property type="protein sequence ID" value="EHK59095.1"/>
    <property type="molecule type" value="Genomic_DNA"/>
</dbReference>
<dbReference type="RefSeq" id="WP_008833997.1">
    <property type="nucleotide sequence ID" value="NZ_AHAM01000020.1"/>
</dbReference>
<keyword evidence="3" id="KW-1185">Reference proteome</keyword>
<name>H0HJN5_9HYPH</name>
<evidence type="ECO:0000313" key="3">
    <source>
        <dbReference type="Proteomes" id="UP000003250"/>
    </source>
</evidence>
<keyword evidence="1" id="KW-0472">Membrane</keyword>
<accession>H0HJN5</accession>
<gene>
    <name evidence="2" type="ORF">MAXJ12_01701</name>
</gene>
<sequence length="237" mass="26075">MSYRTLDPVLIIGTAERLEERIADRFPESGLRKVAAGLVHLSRDLAKAAKELERPIWWVRILIGLAIAVGASVFLFVGTFLSFDRISTGAFDFVQGIEASLNTLLLAGLGFLALVRAEERIKRKRVFRELHGLRSLIHVIDMHQLTKDPAALSAGFMPTEHSPVRVLNAADLARYLDYCSEMLSISGKLAALFAQSVNDEVVVDAVNDVESLGSNLSRKIWQKIMMIEQSGSGGQKG</sequence>
<proteinExistence type="predicted"/>
<dbReference type="OrthoDB" id="250722at2"/>
<protein>
    <submittedName>
        <fullName evidence="2">Uncharacterized protein</fullName>
    </submittedName>
</protein>
<organism evidence="2 3">
    <name type="scientific">Mesorhizobium alhagi CCNWXJ12-2</name>
    <dbReference type="NCBI Taxonomy" id="1107882"/>
    <lineage>
        <taxon>Bacteria</taxon>
        <taxon>Pseudomonadati</taxon>
        <taxon>Pseudomonadota</taxon>
        <taxon>Alphaproteobacteria</taxon>
        <taxon>Hyphomicrobiales</taxon>
        <taxon>Phyllobacteriaceae</taxon>
        <taxon>Allomesorhizobium</taxon>
    </lineage>
</organism>
<feature type="transmembrane region" description="Helical" evidence="1">
    <location>
        <begin position="57"/>
        <end position="81"/>
    </location>
</feature>
<dbReference type="Proteomes" id="UP000003250">
    <property type="component" value="Unassembled WGS sequence"/>
</dbReference>
<keyword evidence="1" id="KW-0812">Transmembrane</keyword>
<keyword evidence="1" id="KW-1133">Transmembrane helix</keyword>
<reference evidence="2 3" key="1">
    <citation type="journal article" date="2012" name="J. Bacteriol.">
        <title>Draft Genome Sequence of Mesorhizobium alhagi CCNWXJ12-2T, a Novel Salt-Resistant Species Isolated from the Desert of Northwestern China.</title>
        <authorList>
            <person name="Zhou M."/>
            <person name="Chen W."/>
            <person name="Chen H."/>
            <person name="Wei G."/>
        </authorList>
    </citation>
    <scope>NUCLEOTIDE SEQUENCE [LARGE SCALE GENOMIC DNA]</scope>
    <source>
        <strain evidence="2 3">CCNWXJ12-2</strain>
    </source>
</reference>
<dbReference type="PATRIC" id="fig|1107882.3.peg.338"/>
<feature type="transmembrane region" description="Helical" evidence="1">
    <location>
        <begin position="93"/>
        <end position="115"/>
    </location>
</feature>
<evidence type="ECO:0000256" key="1">
    <source>
        <dbReference type="SAM" id="Phobius"/>
    </source>
</evidence>
<dbReference type="AlphaFoldDB" id="H0HJN5"/>